<reference evidence="3" key="1">
    <citation type="journal article" date="2019" name="Int. J. Syst. Evol. Microbiol.">
        <title>The Global Catalogue of Microorganisms (GCM) 10K type strain sequencing project: providing services to taxonomists for standard genome sequencing and annotation.</title>
        <authorList>
            <consortium name="The Broad Institute Genomics Platform"/>
            <consortium name="The Broad Institute Genome Sequencing Center for Infectious Disease"/>
            <person name="Wu L."/>
            <person name="Ma J."/>
        </authorList>
    </citation>
    <scope>NUCLEOTIDE SEQUENCE [LARGE SCALE GENOMIC DNA]</scope>
    <source>
        <strain evidence="3">JCM 17386</strain>
    </source>
</reference>
<name>A0ABP7YMF0_9FLAO</name>
<feature type="domain" description="DDE" evidence="1">
    <location>
        <begin position="70"/>
        <end position="94"/>
    </location>
</feature>
<dbReference type="PANTHER" id="PTHR35528:SF3">
    <property type="entry name" value="BLL1675 PROTEIN"/>
    <property type="match status" value="1"/>
</dbReference>
<dbReference type="InterPro" id="IPR052183">
    <property type="entry name" value="IS_Transposase"/>
</dbReference>
<organism evidence="2 3">
    <name type="scientific">Flavobacterium chungbukense</name>
    <dbReference type="NCBI Taxonomy" id="877464"/>
    <lineage>
        <taxon>Bacteria</taxon>
        <taxon>Pseudomonadati</taxon>
        <taxon>Bacteroidota</taxon>
        <taxon>Flavobacteriia</taxon>
        <taxon>Flavobacteriales</taxon>
        <taxon>Flavobacteriaceae</taxon>
        <taxon>Flavobacterium</taxon>
    </lineage>
</organism>
<dbReference type="RefSeq" id="WP_394799443.1">
    <property type="nucleotide sequence ID" value="NZ_JAJGZV010000001.1"/>
</dbReference>
<dbReference type="Pfam" id="PF13610">
    <property type="entry name" value="DDE_Tnp_IS240"/>
    <property type="match status" value="1"/>
</dbReference>
<keyword evidence="3" id="KW-1185">Reference proteome</keyword>
<dbReference type="PANTHER" id="PTHR35528">
    <property type="entry name" value="BLL1675 PROTEIN"/>
    <property type="match status" value="1"/>
</dbReference>
<protein>
    <recommendedName>
        <fullName evidence="1">DDE domain-containing protein</fullName>
    </recommendedName>
</protein>
<comment type="caution">
    <text evidence="2">The sequence shown here is derived from an EMBL/GenBank/DDBJ whole genome shotgun (WGS) entry which is preliminary data.</text>
</comment>
<dbReference type="Proteomes" id="UP001501333">
    <property type="component" value="Unassembled WGS sequence"/>
</dbReference>
<evidence type="ECO:0000259" key="1">
    <source>
        <dbReference type="Pfam" id="PF13610"/>
    </source>
</evidence>
<gene>
    <name evidence="2" type="ORF">GCM10022250_36330</name>
</gene>
<accession>A0ABP7YMF0</accession>
<evidence type="ECO:0000313" key="2">
    <source>
        <dbReference type="EMBL" id="GAA4138036.1"/>
    </source>
</evidence>
<sequence length="99" mass="12000">MNTKGHCYPKHIIFQAVYFKLRFTVSYRDVEEIMKMRGVSVDHATIQRWVYKFAPLLELEMKKRKGKVGVSWKLDETYIKVKGVWCYLYRAVDKWFCRI</sequence>
<dbReference type="InterPro" id="IPR032874">
    <property type="entry name" value="DDE_dom"/>
</dbReference>
<dbReference type="EMBL" id="BAABAO010000013">
    <property type="protein sequence ID" value="GAA4138036.1"/>
    <property type="molecule type" value="Genomic_DNA"/>
</dbReference>
<evidence type="ECO:0000313" key="3">
    <source>
        <dbReference type="Proteomes" id="UP001501333"/>
    </source>
</evidence>
<proteinExistence type="predicted"/>